<feature type="coiled-coil region" evidence="1">
    <location>
        <begin position="182"/>
        <end position="209"/>
    </location>
</feature>
<reference evidence="2 3" key="1">
    <citation type="submission" date="2020-08" db="EMBL/GenBank/DDBJ databases">
        <title>Plant Genome Project.</title>
        <authorList>
            <person name="Zhang R.-G."/>
        </authorList>
    </citation>
    <scope>NUCLEOTIDE SEQUENCE [LARGE SCALE GENOMIC DNA]</scope>
    <source>
        <strain evidence="2">WSP0</strain>
        <tissue evidence="2">Leaf</tissue>
    </source>
</reference>
<evidence type="ECO:0000313" key="3">
    <source>
        <dbReference type="Proteomes" id="UP000823749"/>
    </source>
</evidence>
<organism evidence="2 3">
    <name type="scientific">Rhododendron griersonianum</name>
    <dbReference type="NCBI Taxonomy" id="479676"/>
    <lineage>
        <taxon>Eukaryota</taxon>
        <taxon>Viridiplantae</taxon>
        <taxon>Streptophyta</taxon>
        <taxon>Embryophyta</taxon>
        <taxon>Tracheophyta</taxon>
        <taxon>Spermatophyta</taxon>
        <taxon>Magnoliopsida</taxon>
        <taxon>eudicotyledons</taxon>
        <taxon>Gunneridae</taxon>
        <taxon>Pentapetalae</taxon>
        <taxon>asterids</taxon>
        <taxon>Ericales</taxon>
        <taxon>Ericaceae</taxon>
        <taxon>Ericoideae</taxon>
        <taxon>Rhodoreae</taxon>
        <taxon>Rhododendron</taxon>
    </lineage>
</organism>
<evidence type="ECO:0000256" key="1">
    <source>
        <dbReference type="SAM" id="Coils"/>
    </source>
</evidence>
<comment type="caution">
    <text evidence="2">The sequence shown here is derived from an EMBL/GenBank/DDBJ whole genome shotgun (WGS) entry which is preliminary data.</text>
</comment>
<name>A0AAV6JWJ3_9ERIC</name>
<keyword evidence="1" id="KW-0175">Coiled coil</keyword>
<dbReference type="Proteomes" id="UP000823749">
    <property type="component" value="Chromosome 6"/>
</dbReference>
<sequence>MQFHVGKSVLKSHLQLPFTDEIQLAMQVASPKAMLFADGLCFESAIHFSKIFMPTEQRHSLATKLYVEWWKKSSSNFCKDKLTCAKPNSSPVAPKEKNVITIRTVKSKLATEVTPPLSKFKEKQVTKAVTEESKKVVAVKPKTPLSIPTSKPKPITTKALESIGENKKRTVVVLSQESSSDKGQLMKELELLNLKEKKLKESIEGIDAERAQKQHVVSTLQVE</sequence>
<protein>
    <submittedName>
        <fullName evidence="2">Uncharacterized protein</fullName>
    </submittedName>
</protein>
<proteinExistence type="predicted"/>
<keyword evidence="3" id="KW-1185">Reference proteome</keyword>
<gene>
    <name evidence="2" type="ORF">RHGRI_017076</name>
</gene>
<dbReference type="AlphaFoldDB" id="A0AAV6JWJ3"/>
<dbReference type="EMBL" id="JACTNZ010000006">
    <property type="protein sequence ID" value="KAG5544527.1"/>
    <property type="molecule type" value="Genomic_DNA"/>
</dbReference>
<accession>A0AAV6JWJ3</accession>
<evidence type="ECO:0000313" key="2">
    <source>
        <dbReference type="EMBL" id="KAG5544527.1"/>
    </source>
</evidence>